<keyword evidence="2 8" id="KW-0813">Transport</keyword>
<feature type="signal peptide" evidence="10">
    <location>
        <begin position="1"/>
        <end position="24"/>
    </location>
</feature>
<dbReference type="InterPro" id="IPR039426">
    <property type="entry name" value="TonB-dep_rcpt-like"/>
</dbReference>
<evidence type="ECO:0000256" key="1">
    <source>
        <dbReference type="ARBA" id="ARBA00004571"/>
    </source>
</evidence>
<evidence type="ECO:0000256" key="7">
    <source>
        <dbReference type="ARBA" id="ARBA00023237"/>
    </source>
</evidence>
<dbReference type="PANTHER" id="PTHR47234:SF2">
    <property type="entry name" value="TONB-DEPENDENT RECEPTOR"/>
    <property type="match status" value="1"/>
</dbReference>
<evidence type="ECO:0000256" key="10">
    <source>
        <dbReference type="SAM" id="SignalP"/>
    </source>
</evidence>
<evidence type="ECO:0000256" key="5">
    <source>
        <dbReference type="ARBA" id="ARBA00023077"/>
    </source>
</evidence>
<feature type="domain" description="TonB-dependent receptor-like beta-barrel" evidence="11">
    <location>
        <begin position="423"/>
        <end position="966"/>
    </location>
</feature>
<dbReference type="OrthoDB" id="176248at2"/>
<proteinExistence type="inferred from homology"/>
<dbReference type="Gene3D" id="2.170.130.10">
    <property type="entry name" value="TonB-dependent receptor, plug domain"/>
    <property type="match status" value="1"/>
</dbReference>
<evidence type="ECO:0000256" key="8">
    <source>
        <dbReference type="PROSITE-ProRule" id="PRU01360"/>
    </source>
</evidence>
<dbReference type="InterPro" id="IPR037066">
    <property type="entry name" value="Plug_dom_sf"/>
</dbReference>
<dbReference type="Proteomes" id="UP000275281">
    <property type="component" value="Unassembled WGS sequence"/>
</dbReference>
<name>A0A3N5Y0C3_9ALTE</name>
<dbReference type="InterPro" id="IPR000531">
    <property type="entry name" value="Beta-barrel_TonB"/>
</dbReference>
<feature type="domain" description="TonB-dependent receptor plug" evidence="12">
    <location>
        <begin position="66"/>
        <end position="178"/>
    </location>
</feature>
<dbReference type="PANTHER" id="PTHR47234">
    <property type="match status" value="1"/>
</dbReference>
<protein>
    <submittedName>
        <fullName evidence="13">TonB-dependent receptor</fullName>
    </submittedName>
</protein>
<dbReference type="InterPro" id="IPR012910">
    <property type="entry name" value="Plug_dom"/>
</dbReference>
<keyword evidence="13" id="KW-0675">Receptor</keyword>
<comment type="similarity">
    <text evidence="8 9">Belongs to the TonB-dependent receptor family.</text>
</comment>
<keyword evidence="4 8" id="KW-0812">Transmembrane</keyword>
<dbReference type="PROSITE" id="PS52016">
    <property type="entry name" value="TONB_DEPENDENT_REC_3"/>
    <property type="match status" value="1"/>
</dbReference>
<keyword evidence="14" id="KW-1185">Reference proteome</keyword>
<dbReference type="SUPFAM" id="SSF56935">
    <property type="entry name" value="Porins"/>
    <property type="match status" value="1"/>
</dbReference>
<dbReference type="Gene3D" id="2.40.170.20">
    <property type="entry name" value="TonB-dependent receptor, beta-barrel domain"/>
    <property type="match status" value="1"/>
</dbReference>
<organism evidence="13 14">
    <name type="scientific">Alteromonas sediminis</name>
    <dbReference type="NCBI Taxonomy" id="2259342"/>
    <lineage>
        <taxon>Bacteria</taxon>
        <taxon>Pseudomonadati</taxon>
        <taxon>Pseudomonadota</taxon>
        <taxon>Gammaproteobacteria</taxon>
        <taxon>Alteromonadales</taxon>
        <taxon>Alteromonadaceae</taxon>
        <taxon>Alteromonas/Salinimonas group</taxon>
        <taxon>Alteromonas</taxon>
    </lineage>
</organism>
<evidence type="ECO:0000256" key="6">
    <source>
        <dbReference type="ARBA" id="ARBA00023136"/>
    </source>
</evidence>
<keyword evidence="5 9" id="KW-0798">TonB box</keyword>
<dbReference type="InterPro" id="IPR036942">
    <property type="entry name" value="Beta-barrel_TonB_sf"/>
</dbReference>
<evidence type="ECO:0000256" key="2">
    <source>
        <dbReference type="ARBA" id="ARBA00022448"/>
    </source>
</evidence>
<evidence type="ECO:0000259" key="12">
    <source>
        <dbReference type="Pfam" id="PF07715"/>
    </source>
</evidence>
<keyword evidence="6 8" id="KW-0472">Membrane</keyword>
<reference evidence="13 14" key="1">
    <citation type="submission" date="2018-11" db="EMBL/GenBank/DDBJ databases">
        <authorList>
            <person name="Ye M.-Q."/>
            <person name="Du Z.-J."/>
        </authorList>
    </citation>
    <scope>NUCLEOTIDE SEQUENCE [LARGE SCALE GENOMIC DNA]</scope>
    <source>
        <strain evidence="13 14">U0105</strain>
    </source>
</reference>
<keyword evidence="3 8" id="KW-1134">Transmembrane beta strand</keyword>
<dbReference type="EMBL" id="RPOK01000004">
    <property type="protein sequence ID" value="RPJ65916.1"/>
    <property type="molecule type" value="Genomic_DNA"/>
</dbReference>
<dbReference type="GO" id="GO:0009279">
    <property type="term" value="C:cell outer membrane"/>
    <property type="evidence" value="ECO:0007669"/>
    <property type="project" value="UniProtKB-SubCell"/>
</dbReference>
<gene>
    <name evidence="13" type="ORF">DRW07_14000</name>
</gene>
<accession>A0A3N5Y0C3</accession>
<dbReference type="Pfam" id="PF07715">
    <property type="entry name" value="Plug"/>
    <property type="match status" value="1"/>
</dbReference>
<evidence type="ECO:0000256" key="4">
    <source>
        <dbReference type="ARBA" id="ARBA00022692"/>
    </source>
</evidence>
<comment type="caution">
    <text evidence="13">The sequence shown here is derived from an EMBL/GenBank/DDBJ whole genome shotgun (WGS) entry which is preliminary data.</text>
</comment>
<evidence type="ECO:0000256" key="9">
    <source>
        <dbReference type="RuleBase" id="RU003357"/>
    </source>
</evidence>
<feature type="chain" id="PRO_5018194700" evidence="10">
    <location>
        <begin position="25"/>
        <end position="1008"/>
    </location>
</feature>
<dbReference type="RefSeq" id="WP_124028547.1">
    <property type="nucleotide sequence ID" value="NZ_JBHRSN010000007.1"/>
</dbReference>
<evidence type="ECO:0000256" key="3">
    <source>
        <dbReference type="ARBA" id="ARBA00022452"/>
    </source>
</evidence>
<keyword evidence="10" id="KW-0732">Signal</keyword>
<comment type="subcellular location">
    <subcellularLocation>
        <location evidence="1 8">Cell outer membrane</location>
        <topology evidence="1 8">Multi-pass membrane protein</topology>
    </subcellularLocation>
</comment>
<evidence type="ECO:0000313" key="13">
    <source>
        <dbReference type="EMBL" id="RPJ65916.1"/>
    </source>
</evidence>
<dbReference type="Pfam" id="PF00593">
    <property type="entry name" value="TonB_dep_Rec_b-barrel"/>
    <property type="match status" value="1"/>
</dbReference>
<dbReference type="AlphaFoldDB" id="A0A3N5Y0C3"/>
<evidence type="ECO:0000259" key="11">
    <source>
        <dbReference type="Pfam" id="PF00593"/>
    </source>
</evidence>
<evidence type="ECO:0000313" key="14">
    <source>
        <dbReference type="Proteomes" id="UP000275281"/>
    </source>
</evidence>
<keyword evidence="7 8" id="KW-0998">Cell outer membrane</keyword>
<sequence length="1008" mass="111175">MNKQKLVLAIQLALLSSVSGMAVAQEVEVQQTQSSTQQATQQNAEEKVEKIAITGTRIKRDSFSMATPMMSMDKDALEDAGIGELADILVDEIPSISAGFSNTNSQSSVQNTGLSTIDLRDLGTDRTLTLIDGRRAVSNSYSGNYISLSTIPSSMVDRVEIISGGASAIYGSDAIAGVVNIITESGKTGFEIDVRGGESTLGGAREFTVDAGYGQTFDNERGYVYLAASWDREFGLDQSERDRSQYESSYDYNTRLLCNEMNTIEGDQCMRDITPDDWRERSDNTPGGTFEGNDWFYNTDNVLTAGFVEERDGFNYEPFDKLKIPNTKTALALKMDYELTDDVKAKFQVHYSDNHSVNAKAPEGQDYNDDELLVDPVTGEPSLVIPGTISPDNPFVPTEIAESAGSSVSWDRAFVEVGNIVNDNQRKTLRTFFGLQGTAFDGQWDWDLSVGYGKFKQEQRRSNEISIVKLRNALDAEYAADGVTIQCADASARAEGCVPVNIFGYGSISPEAADYIRANPIIDTDIEQITLGGYMTGDLFELPAGTVSSAFGFEYRKDEQEVYVDSALRALAITFNDVPPFKGDVSVTEAFAEAAVPLLRNDEGRQNLTLDLSLRLADYSQKNIDLMASYRAGVLWEPLEGYAIRANYARAQRAPNITELISPPRGDYDGFSDICDGVTMTSNEPGHDACRQDERVLAGIALSEDGVFEDQNTGYSPNAGNENLKEETADTYTLGITVAPSQIDGLQIALDYYDITIEDAITQIPNGDILRECYDSSVAFGDGNSFCGDITRDSEGQITQIIQRQFNLSEETARGYDLSVAYKLDLDDLGSLSFKADMNHVIERSASFEGNDGLEVNYYQGELNSGIFTDRATASVAWRYDDLRIRWRTKYKGPVVDDYDRVEQWEELKAENQAALDAGDPDAIVNPETPYYLFYGSYITHDISFSYRMETQQDYDVKLYGGVRNVFNNLGPWVPNTGDNYETGRGNFESAYGGGIGRFAYAGVELRF</sequence>